<dbReference type="EMBL" id="CAADIL010000025">
    <property type="protein sequence ID" value="VFR77765.1"/>
    <property type="molecule type" value="Genomic_DNA"/>
</dbReference>
<dbReference type="AlphaFoldDB" id="A0A484PZ34"/>
<evidence type="ECO:0000313" key="5">
    <source>
        <dbReference type="EMBL" id="VFR77765.1"/>
    </source>
</evidence>
<reference evidence="1" key="1">
    <citation type="submission" date="2019-03" db="EMBL/GenBank/DDBJ databases">
        <authorList>
            <person name="Danneels B."/>
        </authorList>
    </citation>
    <scope>NUCLEOTIDE SEQUENCE</scope>
</reference>
<evidence type="ECO:0000313" key="4">
    <source>
        <dbReference type="EMBL" id="VFR62928.1"/>
    </source>
</evidence>
<gene>
    <name evidence="2" type="ORF">ANDA3_0506</name>
    <name evidence="3" type="ORF">ANDO1_0512</name>
    <name evidence="1" type="ORF">ANDO2_0417</name>
    <name evidence="5" type="ORF">DAR2_0378</name>
    <name evidence="4" type="ORF">DAR3_0373</name>
</gene>
<evidence type="ECO:0000313" key="1">
    <source>
        <dbReference type="EMBL" id="VFR31133.1"/>
    </source>
</evidence>
<dbReference type="EMBL" id="CAADIJ010000003">
    <property type="protein sequence ID" value="VFR62928.1"/>
    <property type="molecule type" value="Genomic_DNA"/>
</dbReference>
<sequence length="37" mass="4313">MLLKQAPGQLWPGRHGLRLAVRVTFAFNHMKFDNFSK</sequence>
<dbReference type="EMBL" id="CAADIB010000010">
    <property type="protein sequence ID" value="VFR31133.1"/>
    <property type="molecule type" value="Genomic_DNA"/>
</dbReference>
<organism evidence="1">
    <name type="scientific">plant metagenome</name>
    <dbReference type="NCBI Taxonomy" id="1297885"/>
    <lineage>
        <taxon>unclassified sequences</taxon>
        <taxon>metagenomes</taxon>
        <taxon>organismal metagenomes</taxon>
    </lineage>
</organism>
<protein>
    <submittedName>
        <fullName evidence="1">Uncharacterized protein</fullName>
    </submittedName>
</protein>
<evidence type="ECO:0000313" key="3">
    <source>
        <dbReference type="EMBL" id="VFR40829.1"/>
    </source>
</evidence>
<accession>A0A484PZ34</accession>
<name>A0A484PZ34_9ZZZZ</name>
<proteinExistence type="predicted"/>
<dbReference type="EMBL" id="CAADHZ010000028">
    <property type="protein sequence ID" value="VFR40829.1"/>
    <property type="molecule type" value="Genomic_DNA"/>
</dbReference>
<dbReference type="EMBL" id="CAADIC010000015">
    <property type="protein sequence ID" value="VFR31791.1"/>
    <property type="molecule type" value="Genomic_DNA"/>
</dbReference>
<evidence type="ECO:0000313" key="2">
    <source>
        <dbReference type="EMBL" id="VFR31791.1"/>
    </source>
</evidence>